<organism evidence="1 2">
    <name type="scientific">Chitinivibrio alkaliphilus ACht1</name>
    <dbReference type="NCBI Taxonomy" id="1313304"/>
    <lineage>
        <taxon>Bacteria</taxon>
        <taxon>Pseudomonadati</taxon>
        <taxon>Fibrobacterota</taxon>
        <taxon>Chitinivibrionia</taxon>
        <taxon>Chitinivibrionales</taxon>
        <taxon>Chitinivibrionaceae</taxon>
        <taxon>Chitinivibrio</taxon>
    </lineage>
</organism>
<dbReference type="eggNOG" id="COG2849">
    <property type="taxonomic scope" value="Bacteria"/>
</dbReference>
<dbReference type="EMBL" id="ASJR01000008">
    <property type="protein sequence ID" value="ERP31963.1"/>
    <property type="molecule type" value="Genomic_DNA"/>
</dbReference>
<accession>U7D7Q2</accession>
<comment type="caution">
    <text evidence="1">The sequence shown here is derived from an EMBL/GenBank/DDBJ whole genome shotgun (WGS) entry which is preliminary data.</text>
</comment>
<sequence length="119" mass="13782">MKHLVFVVFVMFFACTQSVEYEDLEHRERIAYVQGEDTPFSGRAVDYFPDGSVREEAYYKDGVLHGTWKAFSPDGTPVRRLYFKEGAQHGEQIFYNESGDISSRAHFDRGELQDVQSEE</sequence>
<evidence type="ECO:0000313" key="2">
    <source>
        <dbReference type="Proteomes" id="UP000017148"/>
    </source>
</evidence>
<name>U7D7Q2_9BACT</name>
<dbReference type="PROSITE" id="PS51257">
    <property type="entry name" value="PROKAR_LIPOPROTEIN"/>
    <property type="match status" value="1"/>
</dbReference>
<dbReference type="InterPro" id="IPR011652">
    <property type="entry name" value="MORN_2"/>
</dbReference>
<evidence type="ECO:0000313" key="1">
    <source>
        <dbReference type="EMBL" id="ERP31963.1"/>
    </source>
</evidence>
<protein>
    <recommendedName>
        <fullName evidence="3">MORN repeat-containing protein</fullName>
    </recommendedName>
</protein>
<dbReference type="Pfam" id="PF07661">
    <property type="entry name" value="MORN_2"/>
    <property type="match status" value="3"/>
</dbReference>
<dbReference type="Gene3D" id="2.20.110.10">
    <property type="entry name" value="Histone H3 K4-specific methyltransferase SET7/9 N-terminal domain"/>
    <property type="match status" value="1"/>
</dbReference>
<evidence type="ECO:0008006" key="3">
    <source>
        <dbReference type="Google" id="ProtNLM"/>
    </source>
</evidence>
<dbReference type="Proteomes" id="UP000017148">
    <property type="component" value="Unassembled WGS sequence"/>
</dbReference>
<dbReference type="OrthoDB" id="1467310at2"/>
<dbReference type="STRING" id="1313304.CALK_1184"/>
<gene>
    <name evidence="1" type="ORF">CALK_1184</name>
</gene>
<reference evidence="1 2" key="1">
    <citation type="journal article" date="2013" name="Environ. Microbiol.">
        <title>Genome analysis of Chitinivibrio alkaliphilus gen. nov., sp. nov., a novel extremely haloalkaliphilic anaerobic chitinolytic bacterium from the candidate phylum Termite Group 3.</title>
        <authorList>
            <person name="Sorokin D.Y."/>
            <person name="Gumerov V.M."/>
            <person name="Rakitin A.L."/>
            <person name="Beletsky A.V."/>
            <person name="Damste J.S."/>
            <person name="Muyzer G."/>
            <person name="Mardanov A.V."/>
            <person name="Ravin N.V."/>
        </authorList>
    </citation>
    <scope>NUCLEOTIDE SEQUENCE [LARGE SCALE GENOMIC DNA]</scope>
    <source>
        <strain evidence="1 2">ACht1</strain>
    </source>
</reference>
<keyword evidence="2" id="KW-1185">Reference proteome</keyword>
<dbReference type="SUPFAM" id="SSF82185">
    <property type="entry name" value="Histone H3 K4-specific methyltransferase SET7/9 N-terminal domain"/>
    <property type="match status" value="1"/>
</dbReference>
<proteinExistence type="predicted"/>
<dbReference type="AlphaFoldDB" id="U7D7Q2"/>
<dbReference type="RefSeq" id="WP_022636664.1">
    <property type="nucleotide sequence ID" value="NZ_ASJR01000008.1"/>
</dbReference>